<dbReference type="EMBL" id="OX459968">
    <property type="protein sequence ID" value="CAI9172017.1"/>
    <property type="molecule type" value="Genomic_DNA"/>
</dbReference>
<proteinExistence type="predicted"/>
<gene>
    <name evidence="2" type="ORF">MRATA1EN1_LOCUS20979</name>
</gene>
<feature type="compositionally biased region" description="Basic residues" evidence="1">
    <location>
        <begin position="30"/>
        <end position="43"/>
    </location>
</feature>
<accession>A0ABN8ZGV1</accession>
<evidence type="ECO:0000313" key="2">
    <source>
        <dbReference type="EMBL" id="CAI9172017.1"/>
    </source>
</evidence>
<protein>
    <submittedName>
        <fullName evidence="2">Uncharacterized protein</fullName>
    </submittedName>
</protein>
<name>A0ABN8ZGV1_RANTA</name>
<evidence type="ECO:0000256" key="1">
    <source>
        <dbReference type="SAM" id="MobiDB-lite"/>
    </source>
</evidence>
<organism evidence="2 3">
    <name type="scientific">Rangifer tarandus platyrhynchus</name>
    <name type="common">Svalbard reindeer</name>
    <dbReference type="NCBI Taxonomy" id="3082113"/>
    <lineage>
        <taxon>Eukaryota</taxon>
        <taxon>Metazoa</taxon>
        <taxon>Chordata</taxon>
        <taxon>Craniata</taxon>
        <taxon>Vertebrata</taxon>
        <taxon>Euteleostomi</taxon>
        <taxon>Mammalia</taxon>
        <taxon>Eutheria</taxon>
        <taxon>Laurasiatheria</taxon>
        <taxon>Artiodactyla</taxon>
        <taxon>Ruminantia</taxon>
        <taxon>Pecora</taxon>
        <taxon>Cervidae</taxon>
        <taxon>Odocoileinae</taxon>
        <taxon>Rangifer</taxon>
    </lineage>
</organism>
<evidence type="ECO:0000313" key="3">
    <source>
        <dbReference type="Proteomes" id="UP001176941"/>
    </source>
</evidence>
<feature type="region of interest" description="Disordered" evidence="1">
    <location>
        <begin position="1"/>
        <end position="109"/>
    </location>
</feature>
<reference evidence="2" key="1">
    <citation type="submission" date="2023-04" db="EMBL/GenBank/DDBJ databases">
        <authorList>
            <consortium name="ELIXIR-Norway"/>
        </authorList>
    </citation>
    <scope>NUCLEOTIDE SEQUENCE [LARGE SCALE GENOMIC DNA]</scope>
</reference>
<sequence>MPAALPRHQQPPQQRRQRTRLSGGHGLHCSPRRRRRAALRARPRAAWSHAPPAPRALEPAPAAAPPGFAPGPPGPATGPGEPGFLSSPPGKKPRDGCLPLGVVVPRNRS</sequence>
<keyword evidence="3" id="KW-1185">Reference proteome</keyword>
<feature type="compositionally biased region" description="Low complexity" evidence="1">
    <location>
        <begin position="1"/>
        <end position="14"/>
    </location>
</feature>
<feature type="compositionally biased region" description="Pro residues" evidence="1">
    <location>
        <begin position="62"/>
        <end position="76"/>
    </location>
</feature>
<dbReference type="Proteomes" id="UP001176941">
    <property type="component" value="Chromosome 32"/>
</dbReference>